<dbReference type="KEGG" id="cyn:Cyan7425_0338"/>
<dbReference type="HOGENOM" id="CLU_214803_0_0_3"/>
<proteinExistence type="predicted"/>
<feature type="region of interest" description="Disordered" evidence="1">
    <location>
        <begin position="32"/>
        <end position="51"/>
    </location>
</feature>
<evidence type="ECO:0000256" key="1">
    <source>
        <dbReference type="SAM" id="MobiDB-lite"/>
    </source>
</evidence>
<gene>
    <name evidence="2" type="ordered locus">Cyan7425_0338</name>
</gene>
<organism evidence="2">
    <name type="scientific">Cyanothece sp. (strain PCC 7425 / ATCC 29141)</name>
    <dbReference type="NCBI Taxonomy" id="395961"/>
    <lineage>
        <taxon>Bacteria</taxon>
        <taxon>Bacillati</taxon>
        <taxon>Cyanobacteriota</taxon>
        <taxon>Cyanophyceae</taxon>
        <taxon>Gomontiellales</taxon>
        <taxon>Cyanothecaceae</taxon>
        <taxon>Cyanothece</taxon>
    </lineage>
</organism>
<evidence type="ECO:0000313" key="2">
    <source>
        <dbReference type="EMBL" id="ACL42730.1"/>
    </source>
</evidence>
<feature type="region of interest" description="Disordered" evidence="1">
    <location>
        <begin position="1"/>
        <end position="25"/>
    </location>
</feature>
<reference evidence="2" key="1">
    <citation type="submission" date="2009-01" db="EMBL/GenBank/DDBJ databases">
        <title>Complete sequence of chromosome Cyanothece sp. PCC 7425.</title>
        <authorList>
            <consortium name="US DOE Joint Genome Institute"/>
            <person name="Lucas S."/>
            <person name="Copeland A."/>
            <person name="Lapidus A."/>
            <person name="Glavina del Rio T."/>
            <person name="Dalin E."/>
            <person name="Tice H."/>
            <person name="Bruce D."/>
            <person name="Goodwin L."/>
            <person name="Pitluck S."/>
            <person name="Sims D."/>
            <person name="Meineke L."/>
            <person name="Brettin T."/>
            <person name="Detter J.C."/>
            <person name="Han C."/>
            <person name="Larimer F."/>
            <person name="Land M."/>
            <person name="Hauser L."/>
            <person name="Kyrpides N."/>
            <person name="Ovchinnikova G."/>
            <person name="Liberton M."/>
            <person name="Stoeckel J."/>
            <person name="Banerjee A."/>
            <person name="Singh A."/>
            <person name="Page L."/>
            <person name="Sato H."/>
            <person name="Zhao L."/>
            <person name="Sherman L."/>
            <person name="Pakrasi H."/>
            <person name="Richardson P."/>
        </authorList>
    </citation>
    <scope>NUCLEOTIDE SEQUENCE</scope>
    <source>
        <strain evidence="2">PCC 7425</strain>
    </source>
</reference>
<protein>
    <submittedName>
        <fullName evidence="2">Uncharacterized protein</fullName>
    </submittedName>
</protein>
<dbReference type="AlphaFoldDB" id="B8HST3"/>
<sequence length="51" mass="6057">MRLKSWESPRSGRQRNTKSKQASARLRQLKKRNQQLRKKLTAPEQNSGVFF</sequence>
<accession>B8HST3</accession>
<dbReference type="STRING" id="395961.Cyan7425_0338"/>
<name>B8HST3_CYAP4</name>
<dbReference type="EMBL" id="CP001344">
    <property type="protein sequence ID" value="ACL42730.1"/>
    <property type="molecule type" value="Genomic_DNA"/>
</dbReference>